<gene>
    <name evidence="2" type="ORF">DAA48_22235</name>
</gene>
<feature type="chain" id="PRO_5015712819" description="Lipoprotein" evidence="1">
    <location>
        <begin position="23"/>
        <end position="168"/>
    </location>
</feature>
<feature type="signal peptide" evidence="1">
    <location>
        <begin position="1"/>
        <end position="22"/>
    </location>
</feature>
<name>A0A2T4MX56_AERVE</name>
<protein>
    <recommendedName>
        <fullName evidence="4">Lipoprotein</fullName>
    </recommendedName>
</protein>
<dbReference type="PROSITE" id="PS51257">
    <property type="entry name" value="PROKAR_LIPOPROTEIN"/>
    <property type="match status" value="1"/>
</dbReference>
<evidence type="ECO:0000313" key="2">
    <source>
        <dbReference type="EMBL" id="PTH79152.1"/>
    </source>
</evidence>
<evidence type="ECO:0000313" key="3">
    <source>
        <dbReference type="Proteomes" id="UP000241986"/>
    </source>
</evidence>
<dbReference type="AlphaFoldDB" id="A0A2T4MX56"/>
<dbReference type="EMBL" id="PZKL01000045">
    <property type="protein sequence ID" value="PTH79152.1"/>
    <property type="molecule type" value="Genomic_DNA"/>
</dbReference>
<evidence type="ECO:0000256" key="1">
    <source>
        <dbReference type="SAM" id="SignalP"/>
    </source>
</evidence>
<dbReference type="Gene3D" id="3.55.50.60">
    <property type="entry name" value="DotD protein"/>
    <property type="match status" value="1"/>
</dbReference>
<evidence type="ECO:0008006" key="4">
    <source>
        <dbReference type="Google" id="ProtNLM"/>
    </source>
</evidence>
<keyword evidence="1" id="KW-0732">Signal</keyword>
<dbReference type="InterPro" id="IPR038140">
    <property type="entry name" value="DotD_sf"/>
</dbReference>
<organism evidence="2 3">
    <name type="scientific">Aeromonas veronii</name>
    <dbReference type="NCBI Taxonomy" id="654"/>
    <lineage>
        <taxon>Bacteria</taxon>
        <taxon>Pseudomonadati</taxon>
        <taxon>Pseudomonadota</taxon>
        <taxon>Gammaproteobacteria</taxon>
        <taxon>Aeromonadales</taxon>
        <taxon>Aeromonadaceae</taxon>
        <taxon>Aeromonas</taxon>
    </lineage>
</organism>
<reference evidence="2 3" key="1">
    <citation type="submission" date="2018-03" db="EMBL/GenBank/DDBJ databases">
        <title>Aeromonas veronii whole genome sequencing and analysis.</title>
        <authorList>
            <person name="Xie H."/>
            <person name="Liu T."/>
            <person name="Wang K."/>
        </authorList>
    </citation>
    <scope>NUCLEOTIDE SEQUENCE [LARGE SCALE GENOMIC DNA]</scope>
    <source>
        <strain evidence="2 3">XH.VA.1</strain>
    </source>
</reference>
<dbReference type="Proteomes" id="UP000241986">
    <property type="component" value="Unassembled WGS sequence"/>
</dbReference>
<dbReference type="InterPro" id="IPR031817">
    <property type="entry name" value="DotD"/>
</dbReference>
<sequence>MRKKTIKRLGVCLSALAIVGCAQQPSTVITLDGQESAMAELRNVSIEARDELRLLAKAQEAKAQAGMTKAQHEQRFYQAVAVPTGFDRRLDFKYTGPASKAAEAVAMMAGYKFKTYGNPIAQEPWVRIDLKNQPLNDALKEVGMQTGDAILVEVHPAAKLMRFVYKNQ</sequence>
<comment type="caution">
    <text evidence="2">The sequence shown here is derived from an EMBL/GenBank/DDBJ whole genome shotgun (WGS) entry which is preliminary data.</text>
</comment>
<dbReference type="Pfam" id="PF16816">
    <property type="entry name" value="DotD"/>
    <property type="match status" value="1"/>
</dbReference>
<proteinExistence type="predicted"/>
<dbReference type="RefSeq" id="WP_107684782.1">
    <property type="nucleotide sequence ID" value="NZ_PZKL01000045.1"/>
</dbReference>
<accession>A0A2T4MX56</accession>